<dbReference type="Proteomes" id="UP001367676">
    <property type="component" value="Unassembled WGS sequence"/>
</dbReference>
<feature type="signal peptide" evidence="2">
    <location>
        <begin position="1"/>
        <end position="21"/>
    </location>
</feature>
<dbReference type="EMBL" id="JBBCAQ010000010">
    <property type="protein sequence ID" value="KAK7600882.1"/>
    <property type="molecule type" value="Genomic_DNA"/>
</dbReference>
<comment type="caution">
    <text evidence="3">The sequence shown here is derived from an EMBL/GenBank/DDBJ whole genome shotgun (WGS) entry which is preliminary data.</text>
</comment>
<feature type="region of interest" description="Disordered" evidence="1">
    <location>
        <begin position="108"/>
        <end position="140"/>
    </location>
</feature>
<keyword evidence="4" id="KW-1185">Reference proteome</keyword>
<evidence type="ECO:0000256" key="2">
    <source>
        <dbReference type="SAM" id="SignalP"/>
    </source>
</evidence>
<gene>
    <name evidence="3" type="ORF">V9T40_008323</name>
</gene>
<evidence type="ECO:0000313" key="3">
    <source>
        <dbReference type="EMBL" id="KAK7600882.1"/>
    </source>
</evidence>
<feature type="compositionally biased region" description="Low complexity" evidence="1">
    <location>
        <begin position="124"/>
        <end position="133"/>
    </location>
</feature>
<sequence length="219" mass="21803">MTSYFLLFNLVAVLCTTFAHPAANDLKAKFAEDNEISPSKFSAKGVSAEFGGYKVAAGLGGGDTGGGLFAKAEAPSASAGAGAYGGAAGSAAGGANANAGVSGFGGFDSNKPGQNGGDAGHHGAGAAASASAGPDSTLSTETRFAVDPEDGSVAGASATASAGSGTVVAGKKIRGKPDYDRIFNVLNNSDVIKMLKFYYCPLLTLHLEKIRDAEPLWRT</sequence>
<keyword evidence="2" id="KW-0732">Signal</keyword>
<organism evidence="3 4">
    <name type="scientific">Parthenolecanium corni</name>
    <dbReference type="NCBI Taxonomy" id="536013"/>
    <lineage>
        <taxon>Eukaryota</taxon>
        <taxon>Metazoa</taxon>
        <taxon>Ecdysozoa</taxon>
        <taxon>Arthropoda</taxon>
        <taxon>Hexapoda</taxon>
        <taxon>Insecta</taxon>
        <taxon>Pterygota</taxon>
        <taxon>Neoptera</taxon>
        <taxon>Paraneoptera</taxon>
        <taxon>Hemiptera</taxon>
        <taxon>Sternorrhyncha</taxon>
        <taxon>Coccoidea</taxon>
        <taxon>Coccidae</taxon>
        <taxon>Parthenolecanium</taxon>
    </lineage>
</organism>
<reference evidence="3 4" key="1">
    <citation type="submission" date="2024-03" db="EMBL/GenBank/DDBJ databases">
        <title>Adaptation during the transition from Ophiocordyceps entomopathogen to insect associate is accompanied by gene loss and intensified selection.</title>
        <authorList>
            <person name="Ward C.M."/>
            <person name="Onetto C.A."/>
            <person name="Borneman A.R."/>
        </authorList>
    </citation>
    <scope>NUCLEOTIDE SEQUENCE [LARGE SCALE GENOMIC DNA]</scope>
    <source>
        <strain evidence="3">AWRI1</strain>
        <tissue evidence="3">Single Adult Female</tissue>
    </source>
</reference>
<evidence type="ECO:0000256" key="1">
    <source>
        <dbReference type="SAM" id="MobiDB-lite"/>
    </source>
</evidence>
<feature type="chain" id="PRO_5042988436" evidence="2">
    <location>
        <begin position="22"/>
        <end position="219"/>
    </location>
</feature>
<evidence type="ECO:0000313" key="4">
    <source>
        <dbReference type="Proteomes" id="UP001367676"/>
    </source>
</evidence>
<protein>
    <submittedName>
        <fullName evidence="3">Uncharacterized protein</fullName>
    </submittedName>
</protein>
<dbReference type="AlphaFoldDB" id="A0AAN9TNC1"/>
<accession>A0AAN9TNC1</accession>
<name>A0AAN9TNC1_9HEMI</name>
<proteinExistence type="predicted"/>